<accession>A0A1H2NCE4</accession>
<feature type="transmembrane region" description="Helical" evidence="1">
    <location>
        <begin position="431"/>
        <end position="450"/>
    </location>
</feature>
<dbReference type="PANTHER" id="PTHR46825:SF8">
    <property type="entry name" value="BETA-LACTAMASE-RELATED"/>
    <property type="match status" value="1"/>
</dbReference>
<name>A0A1H2NCE4_9ACTN</name>
<keyword evidence="1" id="KW-1133">Transmembrane helix</keyword>
<gene>
    <name evidence="3" type="ORF">SAMN04488544_3651</name>
</gene>
<reference evidence="4" key="1">
    <citation type="submission" date="2016-10" db="EMBL/GenBank/DDBJ databases">
        <authorList>
            <person name="Varghese N."/>
            <person name="Submissions S."/>
        </authorList>
    </citation>
    <scope>NUCLEOTIDE SEQUENCE [LARGE SCALE GENOMIC DNA]</scope>
    <source>
        <strain evidence="4">DSM 21743</strain>
    </source>
</reference>
<dbReference type="RefSeq" id="WP_157720082.1">
    <property type="nucleotide sequence ID" value="NZ_LT629799.1"/>
</dbReference>
<dbReference type="Proteomes" id="UP000198825">
    <property type="component" value="Chromosome I"/>
</dbReference>
<feature type="transmembrane region" description="Helical" evidence="1">
    <location>
        <begin position="462"/>
        <end position="479"/>
    </location>
</feature>
<sequence length="480" mass="48515">MSGPRRAGVAAAALVLGTVLALLLGFSGPTLGPSTAGDAALAADVRGAFDGERGLEAISAARVEDGRATFAGLGETRGTPPGPDTAFELGSITKTFTAALLAEALERGEVRLDDPVSGELTELVGSDAGASTYRELATHTAGLPAFPSSSVPLVLLRLLGNDNPYGGGVAELLAVTRTTEVGGRGTYAYSNLGVALLGHALARAAGVPDWPTLVQQRLLDPLGMSRTVVAAGPDEVPADAAPPHHDNGWRAPFWSGEAFAPAGSSTTTTASDLARFAGALLDGTAPGASATDPVADIPGGRIGLLWHVREVDGRTITWHNGGTGGTRTILALDRERGRAVVLLQSSARDLDTTGLRLAAAEPGAPPLAVDGPGLDWAGTASWGVLGLLLVATAVGRWRRSDRWALPDGAASAAAGLLVLLAHGPWLVVPVAVWGGLALATLALGVLAARSTRTGAPLTGRRAALTASGTVLVLALALWSL</sequence>
<dbReference type="InterPro" id="IPR012338">
    <property type="entry name" value="Beta-lactam/transpept-like"/>
</dbReference>
<evidence type="ECO:0000313" key="4">
    <source>
        <dbReference type="Proteomes" id="UP000198825"/>
    </source>
</evidence>
<proteinExistence type="predicted"/>
<dbReference type="OrthoDB" id="3171327at2"/>
<dbReference type="AlphaFoldDB" id="A0A1H2NCE4"/>
<dbReference type="SUPFAM" id="SSF56601">
    <property type="entry name" value="beta-lactamase/transpeptidase-like"/>
    <property type="match status" value="1"/>
</dbReference>
<dbReference type="EMBL" id="LT629799">
    <property type="protein sequence ID" value="SDV02526.1"/>
    <property type="molecule type" value="Genomic_DNA"/>
</dbReference>
<dbReference type="Pfam" id="PF00144">
    <property type="entry name" value="Beta-lactamase"/>
    <property type="match status" value="1"/>
</dbReference>
<dbReference type="Gene3D" id="3.40.710.10">
    <property type="entry name" value="DD-peptidase/beta-lactamase superfamily"/>
    <property type="match status" value="1"/>
</dbReference>
<dbReference type="InterPro" id="IPR001466">
    <property type="entry name" value="Beta-lactam-related"/>
</dbReference>
<evidence type="ECO:0000256" key="1">
    <source>
        <dbReference type="SAM" id="Phobius"/>
    </source>
</evidence>
<evidence type="ECO:0000259" key="2">
    <source>
        <dbReference type="Pfam" id="PF00144"/>
    </source>
</evidence>
<evidence type="ECO:0000313" key="3">
    <source>
        <dbReference type="EMBL" id="SDV02526.1"/>
    </source>
</evidence>
<feature type="domain" description="Beta-lactamase-related" evidence="2">
    <location>
        <begin position="50"/>
        <end position="348"/>
    </location>
</feature>
<dbReference type="PANTHER" id="PTHR46825">
    <property type="entry name" value="D-ALANYL-D-ALANINE-CARBOXYPEPTIDASE/ENDOPEPTIDASE AMPH"/>
    <property type="match status" value="1"/>
</dbReference>
<dbReference type="STRING" id="546874.SAMN04488544_3651"/>
<protein>
    <submittedName>
        <fullName evidence="3">CubicO group peptidase, beta-lactamase class C family</fullName>
    </submittedName>
</protein>
<keyword evidence="1" id="KW-0812">Transmembrane</keyword>
<organism evidence="3 4">
    <name type="scientific">Microlunatus sagamiharensis</name>
    <dbReference type="NCBI Taxonomy" id="546874"/>
    <lineage>
        <taxon>Bacteria</taxon>
        <taxon>Bacillati</taxon>
        <taxon>Actinomycetota</taxon>
        <taxon>Actinomycetes</taxon>
        <taxon>Propionibacteriales</taxon>
        <taxon>Propionibacteriaceae</taxon>
        <taxon>Microlunatus</taxon>
    </lineage>
</organism>
<keyword evidence="4" id="KW-1185">Reference proteome</keyword>
<dbReference type="InterPro" id="IPR050491">
    <property type="entry name" value="AmpC-like"/>
</dbReference>
<keyword evidence="1" id="KW-0472">Membrane</keyword>